<accession>A0A553ZNX9</accession>
<protein>
    <recommendedName>
        <fullName evidence="4">Secreted protein</fullName>
    </recommendedName>
</protein>
<reference evidence="2 3" key="1">
    <citation type="submission" date="2019-07" db="EMBL/GenBank/DDBJ databases">
        <title>Draft genome for Streptomyces benahoarensis MZ03-48.</title>
        <authorList>
            <person name="Gonzalez-Pimentel J.L."/>
        </authorList>
    </citation>
    <scope>NUCLEOTIDE SEQUENCE [LARGE SCALE GENOMIC DNA]</scope>
    <source>
        <strain evidence="2 3">MZ03-48</strain>
    </source>
</reference>
<keyword evidence="1" id="KW-0732">Signal</keyword>
<dbReference type="RefSeq" id="WP_143941386.1">
    <property type="nucleotide sequence ID" value="NZ_VKLS01000038.1"/>
</dbReference>
<keyword evidence="3" id="KW-1185">Reference proteome</keyword>
<dbReference type="OrthoDB" id="3872455at2"/>
<evidence type="ECO:0000313" key="3">
    <source>
        <dbReference type="Proteomes" id="UP000320888"/>
    </source>
</evidence>
<dbReference type="PROSITE" id="PS51318">
    <property type="entry name" value="TAT"/>
    <property type="match status" value="1"/>
</dbReference>
<evidence type="ECO:0008006" key="4">
    <source>
        <dbReference type="Google" id="ProtNLM"/>
    </source>
</evidence>
<gene>
    <name evidence="2" type="ORF">FNZ23_06055</name>
</gene>
<dbReference type="InterPro" id="IPR006311">
    <property type="entry name" value="TAT_signal"/>
</dbReference>
<evidence type="ECO:0000313" key="2">
    <source>
        <dbReference type="EMBL" id="TSB43177.1"/>
    </source>
</evidence>
<organism evidence="2 3">
    <name type="scientific">Streptomyces benahoarensis</name>
    <dbReference type="NCBI Taxonomy" id="2595054"/>
    <lineage>
        <taxon>Bacteria</taxon>
        <taxon>Bacillati</taxon>
        <taxon>Actinomycetota</taxon>
        <taxon>Actinomycetes</taxon>
        <taxon>Kitasatosporales</taxon>
        <taxon>Streptomycetaceae</taxon>
        <taxon>Streptomyces</taxon>
    </lineage>
</organism>
<dbReference type="EMBL" id="VKLS01000038">
    <property type="protein sequence ID" value="TSB43177.1"/>
    <property type="molecule type" value="Genomic_DNA"/>
</dbReference>
<dbReference type="Proteomes" id="UP000320888">
    <property type="component" value="Unassembled WGS sequence"/>
</dbReference>
<feature type="signal peptide" evidence="1">
    <location>
        <begin position="1"/>
        <end position="39"/>
    </location>
</feature>
<feature type="chain" id="PRO_5021924724" description="Secreted protein" evidence="1">
    <location>
        <begin position="40"/>
        <end position="128"/>
    </location>
</feature>
<sequence>MASHARPNPNRLPRTFLRASLAVSAAGAALVAGGGAASAAPVTSTDTGATASALSGALLHSVAGATGPVKNLQLDPLANTSVDPLANAVGTQIADFKPIGTQLATDPVTKGGALKDLPLIGAVTRLLP</sequence>
<name>A0A553ZNX9_9ACTN</name>
<proteinExistence type="predicted"/>
<comment type="caution">
    <text evidence="2">The sequence shown here is derived from an EMBL/GenBank/DDBJ whole genome shotgun (WGS) entry which is preliminary data.</text>
</comment>
<dbReference type="AlphaFoldDB" id="A0A553ZNX9"/>
<evidence type="ECO:0000256" key="1">
    <source>
        <dbReference type="SAM" id="SignalP"/>
    </source>
</evidence>